<name>A0AAV4CT30_9GAST</name>
<comment type="caution">
    <text evidence="1">The sequence shown here is derived from an EMBL/GenBank/DDBJ whole genome shotgun (WGS) entry which is preliminary data.</text>
</comment>
<protein>
    <submittedName>
        <fullName evidence="1">Uncharacterized protein</fullName>
    </submittedName>
</protein>
<sequence>MFHISPVDFEVISGCVALAWLLCRGGLEPTIERYTANVKANLLKTESSHRILYKQPVLKKVNSYFQALGHGQGAGDRARTRDRKVPADLRADSLSTVPPTLHHLTGWMSPEASDIYIISAEQLQNEETSQHVHTPFW</sequence>
<accession>A0AAV4CT30</accession>
<dbReference type="EMBL" id="BLXT01006948">
    <property type="protein sequence ID" value="GFO34891.1"/>
    <property type="molecule type" value="Genomic_DNA"/>
</dbReference>
<evidence type="ECO:0000313" key="2">
    <source>
        <dbReference type="Proteomes" id="UP000735302"/>
    </source>
</evidence>
<proteinExistence type="predicted"/>
<dbReference type="AlphaFoldDB" id="A0AAV4CT30"/>
<evidence type="ECO:0000313" key="1">
    <source>
        <dbReference type="EMBL" id="GFO34891.1"/>
    </source>
</evidence>
<keyword evidence="2" id="KW-1185">Reference proteome</keyword>
<dbReference type="Proteomes" id="UP000735302">
    <property type="component" value="Unassembled WGS sequence"/>
</dbReference>
<gene>
    <name evidence="1" type="ORF">PoB_006139600</name>
</gene>
<organism evidence="1 2">
    <name type="scientific">Plakobranchus ocellatus</name>
    <dbReference type="NCBI Taxonomy" id="259542"/>
    <lineage>
        <taxon>Eukaryota</taxon>
        <taxon>Metazoa</taxon>
        <taxon>Spiralia</taxon>
        <taxon>Lophotrochozoa</taxon>
        <taxon>Mollusca</taxon>
        <taxon>Gastropoda</taxon>
        <taxon>Heterobranchia</taxon>
        <taxon>Euthyneura</taxon>
        <taxon>Panpulmonata</taxon>
        <taxon>Sacoglossa</taxon>
        <taxon>Placobranchoidea</taxon>
        <taxon>Plakobranchidae</taxon>
        <taxon>Plakobranchus</taxon>
    </lineage>
</organism>
<reference evidence="1 2" key="1">
    <citation type="journal article" date="2021" name="Elife">
        <title>Chloroplast acquisition without the gene transfer in kleptoplastic sea slugs, Plakobranchus ocellatus.</title>
        <authorList>
            <person name="Maeda T."/>
            <person name="Takahashi S."/>
            <person name="Yoshida T."/>
            <person name="Shimamura S."/>
            <person name="Takaki Y."/>
            <person name="Nagai Y."/>
            <person name="Toyoda A."/>
            <person name="Suzuki Y."/>
            <person name="Arimoto A."/>
            <person name="Ishii H."/>
            <person name="Satoh N."/>
            <person name="Nishiyama T."/>
            <person name="Hasebe M."/>
            <person name="Maruyama T."/>
            <person name="Minagawa J."/>
            <person name="Obokata J."/>
            <person name="Shigenobu S."/>
        </authorList>
    </citation>
    <scope>NUCLEOTIDE SEQUENCE [LARGE SCALE GENOMIC DNA]</scope>
</reference>